<gene>
    <name evidence="2" type="ORF">L332_02090</name>
</gene>
<dbReference type="InterPro" id="IPR045057">
    <property type="entry name" value="Gcn5-rel_NAT"/>
</dbReference>
<keyword evidence="3" id="KW-1185">Reference proteome</keyword>
<evidence type="ECO:0000259" key="1">
    <source>
        <dbReference type="PROSITE" id="PS51729"/>
    </source>
</evidence>
<evidence type="ECO:0000313" key="2">
    <source>
        <dbReference type="EMBL" id="ERG63242.1"/>
    </source>
</evidence>
<proteinExistence type="predicted"/>
<accession>U1LMS3</accession>
<dbReference type="RefSeq" id="WP_021011484.1">
    <property type="nucleotide sequence ID" value="NZ_ASHR01000035.1"/>
</dbReference>
<feature type="domain" description="N-acetyltransferase" evidence="1">
    <location>
        <begin position="14"/>
        <end position="102"/>
    </location>
</feature>
<dbReference type="Gene3D" id="3.40.630.30">
    <property type="match status" value="1"/>
</dbReference>
<dbReference type="PROSITE" id="PS51729">
    <property type="entry name" value="GNAT_YJDJ"/>
    <property type="match status" value="1"/>
</dbReference>
<dbReference type="Pfam" id="PF14542">
    <property type="entry name" value="Acetyltransf_CG"/>
    <property type="match status" value="1"/>
</dbReference>
<comment type="caution">
    <text evidence="2">The sequence shown here is derived from an EMBL/GenBank/DDBJ whole genome shotgun (WGS) entry which is preliminary data.</text>
</comment>
<dbReference type="OrthoDB" id="5405911at2"/>
<dbReference type="EMBL" id="ASHR01000035">
    <property type="protein sequence ID" value="ERG63242.1"/>
    <property type="molecule type" value="Genomic_DNA"/>
</dbReference>
<name>U1LMS3_9MICO</name>
<organism evidence="2 3">
    <name type="scientific">Agrococcus pavilionensis RW1</name>
    <dbReference type="NCBI Taxonomy" id="1330458"/>
    <lineage>
        <taxon>Bacteria</taxon>
        <taxon>Bacillati</taxon>
        <taxon>Actinomycetota</taxon>
        <taxon>Actinomycetes</taxon>
        <taxon>Micrococcales</taxon>
        <taxon>Microbacteriaceae</taxon>
        <taxon>Agrococcus</taxon>
    </lineage>
</organism>
<dbReference type="InterPro" id="IPR016181">
    <property type="entry name" value="Acyl_CoA_acyltransferase"/>
</dbReference>
<protein>
    <recommendedName>
        <fullName evidence="1">N-acetyltransferase domain-containing protein</fullName>
    </recommendedName>
</protein>
<dbReference type="InterPro" id="IPR031165">
    <property type="entry name" value="GNAT_YJDJ"/>
</dbReference>
<dbReference type="SUPFAM" id="SSF55729">
    <property type="entry name" value="Acyl-CoA N-acyltransferases (Nat)"/>
    <property type="match status" value="1"/>
</dbReference>
<dbReference type="PANTHER" id="PTHR31435">
    <property type="entry name" value="PROTEIN NATD1"/>
    <property type="match status" value="1"/>
</dbReference>
<dbReference type="Proteomes" id="UP000016462">
    <property type="component" value="Unassembled WGS sequence"/>
</dbReference>
<sequence length="110" mass="11821">MTEPAAPGTHVVVGDDSDRWRFEAHIGSQLAGVLSYADDEETGERTLQHTVVGEAFGGHGVGSALAAFAIAEAREAGRRIVPQCTFVQRWLEKHPEQADVVAHPYKPSTA</sequence>
<dbReference type="PANTHER" id="PTHR31435:SF10">
    <property type="entry name" value="BSR4717 PROTEIN"/>
    <property type="match status" value="1"/>
</dbReference>
<evidence type="ECO:0000313" key="3">
    <source>
        <dbReference type="Proteomes" id="UP000016462"/>
    </source>
</evidence>
<reference evidence="2 3" key="1">
    <citation type="journal article" date="2013" name="Genome Announc.">
        <title>First draft genome sequence from a member of the genus agrococcus, isolated from modern microbialites.</title>
        <authorList>
            <person name="White R.A.III."/>
            <person name="Grassa C.J."/>
            <person name="Suttle C.A."/>
        </authorList>
    </citation>
    <scope>NUCLEOTIDE SEQUENCE [LARGE SCALE GENOMIC DNA]</scope>
    <source>
        <strain evidence="2 3">RW1</strain>
    </source>
</reference>
<dbReference type="AlphaFoldDB" id="U1LMS3"/>